<proteinExistence type="predicted"/>
<sequence length="204" mass="20651">MAAVRLPGRVLFVALIPAMSSTGSVEGCGRPGFLAAGAGVLACFLLTGCAGMAGNRYSPAGTETGRNSTSTPTSTPHSDSDPGDQKLHMLAADPVMADLPAGLVKTKEKDAPAHYETPVFGSGGSFGASVVVSFTSAASLPDIYKMVGDNAARNGWVGTAVDSTGMTDRWAKTYPEGSVSALLLTCKDPSATTSTRSCTLDGGI</sequence>
<feature type="region of interest" description="Disordered" evidence="1">
    <location>
        <begin position="60"/>
        <end position="86"/>
    </location>
</feature>
<reference evidence="2 3" key="1">
    <citation type="journal article" date="2019" name="Int. J. Syst. Evol. Microbiol.">
        <title>The Global Catalogue of Microorganisms (GCM) 10K type strain sequencing project: providing services to taxonomists for standard genome sequencing and annotation.</title>
        <authorList>
            <consortium name="The Broad Institute Genomics Platform"/>
            <consortium name="The Broad Institute Genome Sequencing Center for Infectious Disease"/>
            <person name="Wu L."/>
            <person name="Ma J."/>
        </authorList>
    </citation>
    <scope>NUCLEOTIDE SEQUENCE [LARGE SCALE GENOMIC DNA]</scope>
    <source>
        <strain evidence="2 3">JCM 15921</strain>
    </source>
</reference>
<feature type="compositionally biased region" description="Low complexity" evidence="1">
    <location>
        <begin position="68"/>
        <end position="77"/>
    </location>
</feature>
<comment type="caution">
    <text evidence="2">The sequence shown here is derived from an EMBL/GenBank/DDBJ whole genome shotgun (WGS) entry which is preliminary data.</text>
</comment>
<accession>A0ABN2ZQD1</accession>
<protein>
    <submittedName>
        <fullName evidence="2">Uncharacterized protein</fullName>
    </submittedName>
</protein>
<dbReference type="EMBL" id="BAAAQB010000041">
    <property type="protein sequence ID" value="GAA2145819.1"/>
    <property type="molecule type" value="Genomic_DNA"/>
</dbReference>
<keyword evidence="3" id="KW-1185">Reference proteome</keyword>
<evidence type="ECO:0000313" key="3">
    <source>
        <dbReference type="Proteomes" id="UP001500102"/>
    </source>
</evidence>
<evidence type="ECO:0000313" key="2">
    <source>
        <dbReference type="EMBL" id="GAA2145819.1"/>
    </source>
</evidence>
<organism evidence="2 3">
    <name type="scientific">Arthrobacter humicola</name>
    <dbReference type="NCBI Taxonomy" id="409291"/>
    <lineage>
        <taxon>Bacteria</taxon>
        <taxon>Bacillati</taxon>
        <taxon>Actinomycetota</taxon>
        <taxon>Actinomycetes</taxon>
        <taxon>Micrococcales</taxon>
        <taxon>Micrococcaceae</taxon>
        <taxon>Arthrobacter</taxon>
    </lineage>
</organism>
<name>A0ABN2ZQD1_9MICC</name>
<evidence type="ECO:0000256" key="1">
    <source>
        <dbReference type="SAM" id="MobiDB-lite"/>
    </source>
</evidence>
<dbReference type="Proteomes" id="UP001500102">
    <property type="component" value="Unassembled WGS sequence"/>
</dbReference>
<gene>
    <name evidence="2" type="ORF">GCM10009825_38890</name>
</gene>